<keyword evidence="5" id="KW-1185">Reference proteome</keyword>
<evidence type="ECO:0000256" key="1">
    <source>
        <dbReference type="ARBA" id="ARBA00022737"/>
    </source>
</evidence>
<dbReference type="HOGENOM" id="CLU_737239_0_0_0"/>
<gene>
    <name evidence="4" type="ordered locus">GAU_0520</name>
</gene>
<name>C1A5Q2_GEMAT</name>
<sequence>MELLGVAWPTTSEDSMAPDHTSSPARAACVMRPLLWALPFMLTLPGALPFSAAEAQNIDVSVPRRMSLGTMWTRSADRAVLGVTLGAGSVSDTAGVRLESVDANGPAAKAGLQAGDVLTEVNGVSLKVAREDAEDLALTGLAQRRLQRVLAKSKPGDDVRLQYRRSGTTKALSFKTVSAADLERSEVRRVSSSPRMVEDMRGRIGVTIGGPGTSRDTLGLFISAVAAGGPAELAGVFEGERLAAVNGVDVRMPREDLDDEQTRSARIDRFVREVQKVAPGSPVSLRVYGNGKYREVSVKAVKASELPSTGFNFEFGDGAGDRRVRVITPPVQELMDGVGDGLRQQIRERLRDMEVRTPTPSGTVRVITRRSSSAL</sequence>
<dbReference type="GO" id="GO:0016324">
    <property type="term" value="C:apical plasma membrane"/>
    <property type="evidence" value="ECO:0007669"/>
    <property type="project" value="TreeGrafter"/>
</dbReference>
<dbReference type="eggNOG" id="COG0265">
    <property type="taxonomic scope" value="Bacteria"/>
</dbReference>
<dbReference type="PANTHER" id="PTHR14191">
    <property type="entry name" value="PDZ DOMAIN CONTAINING PROTEIN"/>
    <property type="match status" value="1"/>
</dbReference>
<evidence type="ECO:0000313" key="4">
    <source>
        <dbReference type="EMBL" id="BAH37562.1"/>
    </source>
</evidence>
<evidence type="ECO:0000259" key="3">
    <source>
        <dbReference type="PROSITE" id="PS50106"/>
    </source>
</evidence>
<dbReference type="AlphaFoldDB" id="C1A5Q2"/>
<dbReference type="PANTHER" id="PTHR14191:SF3">
    <property type="entry name" value="NA(+)_H(+) EXCHANGE REGULATORY COFACTOR-LIKE PROTEIN NRFL-1"/>
    <property type="match status" value="1"/>
</dbReference>
<dbReference type="InterPro" id="IPR036034">
    <property type="entry name" value="PDZ_sf"/>
</dbReference>
<feature type="compositionally biased region" description="Polar residues" evidence="2">
    <location>
        <begin position="9"/>
        <end position="22"/>
    </location>
</feature>
<dbReference type="Pfam" id="PF00595">
    <property type="entry name" value="PDZ"/>
    <property type="match status" value="1"/>
</dbReference>
<evidence type="ECO:0000256" key="2">
    <source>
        <dbReference type="SAM" id="MobiDB-lite"/>
    </source>
</evidence>
<dbReference type="EMBL" id="AP009153">
    <property type="protein sequence ID" value="BAH37562.1"/>
    <property type="molecule type" value="Genomic_DNA"/>
</dbReference>
<dbReference type="Gene3D" id="2.30.42.10">
    <property type="match status" value="2"/>
</dbReference>
<dbReference type="Proteomes" id="UP000002209">
    <property type="component" value="Chromosome"/>
</dbReference>
<organism evidence="4 5">
    <name type="scientific">Gemmatimonas aurantiaca (strain DSM 14586 / JCM 11422 / NBRC 100505 / T-27)</name>
    <dbReference type="NCBI Taxonomy" id="379066"/>
    <lineage>
        <taxon>Bacteria</taxon>
        <taxon>Pseudomonadati</taxon>
        <taxon>Gemmatimonadota</taxon>
        <taxon>Gemmatimonadia</taxon>
        <taxon>Gemmatimonadales</taxon>
        <taxon>Gemmatimonadaceae</taxon>
        <taxon>Gemmatimonas</taxon>
    </lineage>
</organism>
<dbReference type="STRING" id="379066.GAU_0520"/>
<dbReference type="Pfam" id="PF13180">
    <property type="entry name" value="PDZ_2"/>
    <property type="match status" value="1"/>
</dbReference>
<proteinExistence type="predicted"/>
<dbReference type="SMART" id="SM00228">
    <property type="entry name" value="PDZ"/>
    <property type="match status" value="2"/>
</dbReference>
<feature type="region of interest" description="Disordered" evidence="2">
    <location>
        <begin position="1"/>
        <end position="22"/>
    </location>
</feature>
<reference evidence="5" key="1">
    <citation type="submission" date="2006-03" db="EMBL/GenBank/DDBJ databases">
        <title>Complete genome sequence of Gemmatimonas aurantiaca T-27 that represents a novel phylum Gemmatimonadetes.</title>
        <authorList>
            <person name="Takasaki K."/>
            <person name="Ichikawa N."/>
            <person name="Miura H."/>
            <person name="Matsushita S."/>
            <person name="Watanabe Y."/>
            <person name="Oguchi A."/>
            <person name="Ankai A."/>
            <person name="Yashiro I."/>
            <person name="Takahashi M."/>
            <person name="Terui Y."/>
            <person name="Fukui S."/>
            <person name="Yokoyama H."/>
            <person name="Tanikawa S."/>
            <person name="Hanada S."/>
            <person name="Kamagata Y."/>
            <person name="Fujita N."/>
        </authorList>
    </citation>
    <scope>NUCLEOTIDE SEQUENCE [LARGE SCALE GENOMIC DNA]</scope>
    <source>
        <strain evidence="5">T-27 / DSM 14586 / JCM 11422 / NBRC 100505</strain>
    </source>
</reference>
<dbReference type="PROSITE" id="PS50106">
    <property type="entry name" value="PDZ"/>
    <property type="match status" value="2"/>
</dbReference>
<evidence type="ECO:0000313" key="5">
    <source>
        <dbReference type="Proteomes" id="UP000002209"/>
    </source>
</evidence>
<dbReference type="InterPro" id="IPR051067">
    <property type="entry name" value="NHER"/>
</dbReference>
<feature type="domain" description="PDZ" evidence="3">
    <location>
        <begin position="74"/>
        <end position="165"/>
    </location>
</feature>
<dbReference type="InterPro" id="IPR001478">
    <property type="entry name" value="PDZ"/>
</dbReference>
<accession>C1A5Q2</accession>
<dbReference type="KEGG" id="gau:GAU_0520"/>
<dbReference type="GO" id="GO:0043495">
    <property type="term" value="F:protein-membrane adaptor activity"/>
    <property type="evidence" value="ECO:0007669"/>
    <property type="project" value="TreeGrafter"/>
</dbReference>
<dbReference type="SUPFAM" id="SSF50156">
    <property type="entry name" value="PDZ domain-like"/>
    <property type="match status" value="2"/>
</dbReference>
<feature type="domain" description="PDZ" evidence="3">
    <location>
        <begin position="193"/>
        <end position="251"/>
    </location>
</feature>
<protein>
    <recommendedName>
        <fullName evidence="3">PDZ domain-containing protein</fullName>
    </recommendedName>
</protein>
<dbReference type="GO" id="GO:0072659">
    <property type="term" value="P:protein localization to plasma membrane"/>
    <property type="evidence" value="ECO:0007669"/>
    <property type="project" value="TreeGrafter"/>
</dbReference>
<keyword evidence="1" id="KW-0677">Repeat</keyword>